<reference evidence="23" key="1">
    <citation type="journal article" date="2023" name="Science">
        <title>Genome structures resolve the early diversification of teleost fishes.</title>
        <authorList>
            <person name="Parey E."/>
            <person name="Louis A."/>
            <person name="Montfort J."/>
            <person name="Bouchez O."/>
            <person name="Roques C."/>
            <person name="Iampietro C."/>
            <person name="Lluch J."/>
            <person name="Castinel A."/>
            <person name="Donnadieu C."/>
            <person name="Desvignes T."/>
            <person name="Floi Bucao C."/>
            <person name="Jouanno E."/>
            <person name="Wen M."/>
            <person name="Mejri S."/>
            <person name="Dirks R."/>
            <person name="Jansen H."/>
            <person name="Henkel C."/>
            <person name="Chen W.J."/>
            <person name="Zahm M."/>
            <person name="Cabau C."/>
            <person name="Klopp C."/>
            <person name="Thompson A.W."/>
            <person name="Robinson-Rechavi M."/>
            <person name="Braasch I."/>
            <person name="Lecointre G."/>
            <person name="Bobe J."/>
            <person name="Postlethwait J.H."/>
            <person name="Berthelot C."/>
            <person name="Roest Crollius H."/>
            <person name="Guiguen Y."/>
        </authorList>
    </citation>
    <scope>NUCLEOTIDE SEQUENCE</scope>
    <source>
        <strain evidence="23">NC1722</strain>
    </source>
</reference>
<evidence type="ECO:0000256" key="10">
    <source>
        <dbReference type="ARBA" id="ARBA00023128"/>
    </source>
</evidence>
<dbReference type="EMBL" id="JAINUG010000055">
    <property type="protein sequence ID" value="KAJ8404124.1"/>
    <property type="molecule type" value="Genomic_DNA"/>
</dbReference>
<dbReference type="PANTHER" id="PTHR15715">
    <property type="entry name" value="CENTROSOMAL PROTEIN OF 170 KDA"/>
    <property type="match status" value="1"/>
</dbReference>
<evidence type="ECO:0000256" key="6">
    <source>
        <dbReference type="ARBA" id="ARBA00022692"/>
    </source>
</evidence>
<dbReference type="SUPFAM" id="SSF49879">
    <property type="entry name" value="SMAD/FHA domain"/>
    <property type="match status" value="1"/>
</dbReference>
<keyword evidence="11 21" id="KW-0472">Membrane</keyword>
<feature type="compositionally biased region" description="Basic and acidic residues" evidence="20">
    <location>
        <begin position="607"/>
        <end position="625"/>
    </location>
</feature>
<dbReference type="Proteomes" id="UP001221898">
    <property type="component" value="Unassembled WGS sequence"/>
</dbReference>
<dbReference type="GO" id="GO:0005813">
    <property type="term" value="C:centrosome"/>
    <property type="evidence" value="ECO:0007669"/>
    <property type="project" value="UniProtKB-SubCell"/>
</dbReference>
<evidence type="ECO:0000256" key="7">
    <source>
        <dbReference type="ARBA" id="ARBA00022824"/>
    </source>
</evidence>
<feature type="region of interest" description="Disordered" evidence="20">
    <location>
        <begin position="607"/>
        <end position="657"/>
    </location>
</feature>
<keyword evidence="12" id="KW-0206">Cytoskeleton</keyword>
<evidence type="ECO:0000256" key="14">
    <source>
        <dbReference type="ARBA" id="ARBA00057671"/>
    </source>
</evidence>
<keyword evidence="24" id="KW-1185">Reference proteome</keyword>
<keyword evidence="3" id="KW-1003">Cell membrane</keyword>
<feature type="domain" description="FHA" evidence="22">
    <location>
        <begin position="28"/>
        <end position="85"/>
    </location>
</feature>
<dbReference type="GO" id="GO:0007338">
    <property type="term" value="P:single fertilization"/>
    <property type="evidence" value="ECO:0007669"/>
    <property type="project" value="TreeGrafter"/>
</dbReference>
<protein>
    <recommendedName>
        <fullName evidence="18">Sarcolemmal membrane-associated protein</fullName>
    </recommendedName>
</protein>
<dbReference type="CDD" id="cd21911">
    <property type="entry name" value="CC1_SLMAP"/>
    <property type="match status" value="1"/>
</dbReference>
<evidence type="ECO:0000256" key="4">
    <source>
        <dbReference type="ARBA" id="ARBA00022490"/>
    </source>
</evidence>
<dbReference type="Pfam" id="PF00498">
    <property type="entry name" value="FHA"/>
    <property type="match status" value="1"/>
</dbReference>
<evidence type="ECO:0000256" key="17">
    <source>
        <dbReference type="ARBA" id="ARBA00066015"/>
    </source>
</evidence>
<feature type="coiled-coil region" evidence="19">
    <location>
        <begin position="700"/>
        <end position="970"/>
    </location>
</feature>
<evidence type="ECO:0000256" key="8">
    <source>
        <dbReference type="ARBA" id="ARBA00022989"/>
    </source>
</evidence>
<dbReference type="Gene3D" id="2.60.200.20">
    <property type="match status" value="1"/>
</dbReference>
<keyword evidence="7" id="KW-0256">Endoplasmic reticulum</keyword>
<organism evidence="23 24">
    <name type="scientific">Aldrovandia affinis</name>
    <dbReference type="NCBI Taxonomy" id="143900"/>
    <lineage>
        <taxon>Eukaryota</taxon>
        <taxon>Metazoa</taxon>
        <taxon>Chordata</taxon>
        <taxon>Craniata</taxon>
        <taxon>Vertebrata</taxon>
        <taxon>Euteleostomi</taxon>
        <taxon>Actinopterygii</taxon>
        <taxon>Neopterygii</taxon>
        <taxon>Teleostei</taxon>
        <taxon>Notacanthiformes</taxon>
        <taxon>Halosauridae</taxon>
        <taxon>Aldrovandia</taxon>
    </lineage>
</organism>
<evidence type="ECO:0000256" key="20">
    <source>
        <dbReference type="SAM" id="MobiDB-lite"/>
    </source>
</evidence>
<comment type="subunit">
    <text evidence="17">Homodimer. Interacts with myosin. Interacts with SIKE1 and both associate with the STRIPAK core complex composed of PP2A catalytic and scaffolding subunits, the striatins (PP2A regulatory subunits), the striatin-associated proteins MOB4, STRIP1 and STRIP2, PDCD10 and members of the STE20 kinases, such as STK24 and STK26. Interacts (via FHA domain) with STK3 (when phosphorylated); the interaction associates STK3 with the STRIPAK complex.</text>
</comment>
<dbReference type="GO" id="GO:0005789">
    <property type="term" value="C:endoplasmic reticulum membrane"/>
    <property type="evidence" value="ECO:0007669"/>
    <property type="project" value="UniProtKB-SubCell"/>
</dbReference>
<dbReference type="InterPro" id="IPR008984">
    <property type="entry name" value="SMAD_FHA_dom_sf"/>
</dbReference>
<evidence type="ECO:0000256" key="18">
    <source>
        <dbReference type="ARBA" id="ARBA00074026"/>
    </source>
</evidence>
<evidence type="ECO:0000259" key="22">
    <source>
        <dbReference type="PROSITE" id="PS50006"/>
    </source>
</evidence>
<accession>A0AAD7SKB0</accession>
<evidence type="ECO:0000256" key="9">
    <source>
        <dbReference type="ARBA" id="ARBA00023054"/>
    </source>
</evidence>
<dbReference type="InterPro" id="IPR000253">
    <property type="entry name" value="FHA_dom"/>
</dbReference>
<dbReference type="InterPro" id="IPR051176">
    <property type="entry name" value="Cent_Immune-Sig_Mod"/>
</dbReference>
<feature type="coiled-coil region" evidence="19">
    <location>
        <begin position="411"/>
        <end position="540"/>
    </location>
</feature>
<evidence type="ECO:0000256" key="19">
    <source>
        <dbReference type="SAM" id="Coils"/>
    </source>
</evidence>
<dbReference type="GO" id="GO:0031966">
    <property type="term" value="C:mitochondrial membrane"/>
    <property type="evidence" value="ECO:0007669"/>
    <property type="project" value="UniProtKB-SubCell"/>
</dbReference>
<keyword evidence="5" id="KW-0597">Phosphoprotein</keyword>
<comment type="similarity">
    <text evidence="16">Belongs to the SLMAP family.</text>
</comment>
<comment type="subcellular location">
    <subcellularLocation>
        <location evidence="15">Cell membrane</location>
        <location evidence="15">Sarcolemma</location>
        <topology evidence="15">Single-pass type IV membrane protein</topology>
    </subcellularLocation>
    <subcellularLocation>
        <location evidence="1">Cytoplasm</location>
        <location evidence="1">Cytoskeleton</location>
        <location evidence="1">Microtubule organizing center</location>
        <location evidence="1">Centrosome</location>
    </subcellularLocation>
    <subcellularLocation>
        <location evidence="2">Endoplasmic reticulum membrane</location>
        <topology evidence="2">Single-pass membrane protein</topology>
    </subcellularLocation>
    <subcellularLocation>
        <location evidence="13">Mitochondrion membrane</location>
        <topology evidence="13">Single-pass type IV membrane protein</topology>
    </subcellularLocation>
</comment>
<proteinExistence type="inferred from homology"/>
<comment type="function">
    <text evidence="14">Associates with the striatin-interacting phosphatase and kinase (STRIPAK) core complex, forming the extended (SIKE1:SLMAP)STRIPAK complex. The (SIKE1:SLMAP)STRIPAK complex dephosphorylates STK3 leading to the inhibition of Hippo signaling and the control of cell growth. May play a role during myoblast fusion.</text>
</comment>
<name>A0AAD7SKB0_9TELE</name>
<keyword evidence="10" id="KW-0496">Mitochondrion</keyword>
<dbReference type="Gene3D" id="1.10.287.1490">
    <property type="match status" value="2"/>
</dbReference>
<evidence type="ECO:0000256" key="13">
    <source>
        <dbReference type="ARBA" id="ARBA00046294"/>
    </source>
</evidence>
<evidence type="ECO:0000256" key="21">
    <source>
        <dbReference type="SAM" id="Phobius"/>
    </source>
</evidence>
<feature type="compositionally biased region" description="Acidic residues" evidence="20">
    <location>
        <begin position="640"/>
        <end position="651"/>
    </location>
</feature>
<evidence type="ECO:0000256" key="15">
    <source>
        <dbReference type="ARBA" id="ARBA00060409"/>
    </source>
</evidence>
<evidence type="ECO:0000256" key="12">
    <source>
        <dbReference type="ARBA" id="ARBA00023212"/>
    </source>
</evidence>
<dbReference type="PANTHER" id="PTHR15715:SF22">
    <property type="entry name" value="SARCOLEMMAL MEMBRANE-ASSOCIATED PROTEIN"/>
    <property type="match status" value="1"/>
</dbReference>
<feature type="coiled-coil region" evidence="19">
    <location>
        <begin position="318"/>
        <end position="345"/>
    </location>
</feature>
<feature type="transmembrane region" description="Helical" evidence="21">
    <location>
        <begin position="976"/>
        <end position="996"/>
    </location>
</feature>
<evidence type="ECO:0000313" key="24">
    <source>
        <dbReference type="Proteomes" id="UP001221898"/>
    </source>
</evidence>
<sequence>MPSALAVFTCRPNSHPFQERHVYLDEPVKIGRSVARCRPAQNNATFDCKVLSRNHALVWFDHKTGKFYLQDTKSSNGTFINSQRLSRGSEESPPCEVLSGDIIQFGVDVTENTRKVTHGCIVSTIKLFLPDGMEARDAQSMRPNFPKRRRKEDIKLTRSRLSELAPPSDCSSMRSVWRKRRIERRGNVRSQSLLPQRPSPDLGTAHVVVVTKPAHREARGQWAEGRSPEHPSDQGWISAGALLAGGDAWLASHLTRERGSAGWRSCTRRSHECEWIVRLELKWSLAVIQAPLPLPVDKVAANTPSMYSQELFQLSQYLQEALHREQMLEQKLATLQRLLANTQEASESSWQALIDEDRLLSRLEVMGNQLQAYSKNQTEDGIRKELVALQEDKHNYETTAKESLRRVLQEKIEVVRKLSEVERSLSNTEDECTHLREMNENTREELRELANKYNVAVNEIKDLTEKIKLAEERQEELSQKGQSEKKELQLRIDEMEEKEQALQARIEALQADNDFTNERLTALQVRLEQLQEKNVQENNSLETFIFTPQTAVKQLKEAVDSSLTKISNFDEVIDAHLQNNQMSEENSLDSPERLKAKLIDDAHRQNVTDENKLVKENQIDAKESDMSDTLSPSKDKSSDDTSDGQMDEQEVNEPLNKVSLLKDELLRANLEPSDTEQVIQHLHQELLEAQELANTGKQKCVELQALLEEERRTNKQQTEDSAKQIQFLQAQLHKLQADMEALREQRESTICSARDELSIAQEEVALLRRAMETATAEREHDIASLQGDLAFVTAQLEKWRQAASKYELEIGTLQASFQQQSQHRERAAQLQVELERLQEDCSSLQRECAALRSEKVALLERLQKLEVELDNSREHSATLSCSLNALEKSQGDLESKLGNIQDQHLQDAGKLKTQLAQADSRTKSLQREYEDTQTQLSDLRERYERTEQEKRSINDELEQCRVSLKLLQEKGGNPSILQPVQAIFIGLILALLYWCFGQLW</sequence>
<evidence type="ECO:0000256" key="3">
    <source>
        <dbReference type="ARBA" id="ARBA00022475"/>
    </source>
</evidence>
<keyword evidence="8 21" id="KW-1133">Transmembrane helix</keyword>
<gene>
    <name evidence="23" type="ORF">AAFF_G00344740</name>
</gene>
<comment type="caution">
    <text evidence="23">The sequence shown here is derived from an EMBL/GenBank/DDBJ whole genome shotgun (WGS) entry which is preliminary data.</text>
</comment>
<dbReference type="PROSITE" id="PS50006">
    <property type="entry name" value="FHA_DOMAIN"/>
    <property type="match status" value="1"/>
</dbReference>
<evidence type="ECO:0000256" key="16">
    <source>
        <dbReference type="ARBA" id="ARBA00061687"/>
    </source>
</evidence>
<keyword evidence="6 21" id="KW-0812">Transmembrane</keyword>
<dbReference type="FunFam" id="2.60.200.20:FF:000003">
    <property type="entry name" value="sarcolemmal membrane-associated protein isoform X2"/>
    <property type="match status" value="1"/>
</dbReference>
<dbReference type="GO" id="GO:0001675">
    <property type="term" value="P:acrosome assembly"/>
    <property type="evidence" value="ECO:0007669"/>
    <property type="project" value="TreeGrafter"/>
</dbReference>
<dbReference type="SMART" id="SM00240">
    <property type="entry name" value="FHA"/>
    <property type="match status" value="1"/>
</dbReference>
<dbReference type="CDD" id="cd22679">
    <property type="entry name" value="FHA_SLMAP"/>
    <property type="match status" value="1"/>
</dbReference>
<dbReference type="AlphaFoldDB" id="A0AAD7SKB0"/>
<keyword evidence="4" id="KW-0963">Cytoplasm</keyword>
<dbReference type="GO" id="GO:0042383">
    <property type="term" value="C:sarcolemma"/>
    <property type="evidence" value="ECO:0007669"/>
    <property type="project" value="UniProtKB-SubCell"/>
</dbReference>
<keyword evidence="9 19" id="KW-0175">Coiled coil</keyword>
<evidence type="ECO:0000256" key="5">
    <source>
        <dbReference type="ARBA" id="ARBA00022553"/>
    </source>
</evidence>
<dbReference type="GO" id="GO:0002080">
    <property type="term" value="C:acrosomal membrane"/>
    <property type="evidence" value="ECO:0007669"/>
    <property type="project" value="TreeGrafter"/>
</dbReference>
<evidence type="ECO:0000256" key="1">
    <source>
        <dbReference type="ARBA" id="ARBA00004300"/>
    </source>
</evidence>
<evidence type="ECO:0000256" key="11">
    <source>
        <dbReference type="ARBA" id="ARBA00023136"/>
    </source>
</evidence>
<evidence type="ECO:0000313" key="23">
    <source>
        <dbReference type="EMBL" id="KAJ8404124.1"/>
    </source>
</evidence>
<evidence type="ECO:0000256" key="2">
    <source>
        <dbReference type="ARBA" id="ARBA00004389"/>
    </source>
</evidence>